<dbReference type="AlphaFoldDB" id="A0A836CDP3"/>
<dbReference type="GO" id="GO:0016757">
    <property type="term" value="F:glycosyltransferase activity"/>
    <property type="evidence" value="ECO:0007669"/>
    <property type="project" value="InterPro"/>
</dbReference>
<reference evidence="1" key="1">
    <citation type="submission" date="2021-02" db="EMBL/GenBank/DDBJ databases">
        <title>First Annotated Genome of the Yellow-green Alga Tribonema minus.</title>
        <authorList>
            <person name="Mahan K.M."/>
        </authorList>
    </citation>
    <scope>NUCLEOTIDE SEQUENCE</scope>
    <source>
        <strain evidence="1">UTEX B ZZ1240</strain>
    </source>
</reference>
<dbReference type="Proteomes" id="UP000664859">
    <property type="component" value="Unassembled WGS sequence"/>
</dbReference>
<dbReference type="InterPro" id="IPR044845">
    <property type="entry name" value="HPAT/SRGT1-like"/>
</dbReference>
<evidence type="ECO:0000313" key="2">
    <source>
        <dbReference type="Proteomes" id="UP000664859"/>
    </source>
</evidence>
<gene>
    <name evidence="1" type="ORF">JKP88DRAFT_264064</name>
</gene>
<name>A0A836CDP3_9STRA</name>
<protein>
    <submittedName>
        <fullName evidence="1">Uncharacterized protein</fullName>
    </submittedName>
</protein>
<dbReference type="EMBL" id="JAFCMP010000412">
    <property type="protein sequence ID" value="KAG5180176.1"/>
    <property type="molecule type" value="Genomic_DNA"/>
</dbReference>
<dbReference type="OrthoDB" id="2015991at2759"/>
<proteinExistence type="predicted"/>
<keyword evidence="2" id="KW-1185">Reference proteome</keyword>
<organism evidence="1 2">
    <name type="scientific">Tribonema minus</name>
    <dbReference type="NCBI Taxonomy" id="303371"/>
    <lineage>
        <taxon>Eukaryota</taxon>
        <taxon>Sar</taxon>
        <taxon>Stramenopiles</taxon>
        <taxon>Ochrophyta</taxon>
        <taxon>PX clade</taxon>
        <taxon>Xanthophyceae</taxon>
        <taxon>Tribonematales</taxon>
        <taxon>Tribonemataceae</taxon>
        <taxon>Tribonema</taxon>
    </lineage>
</organism>
<sequence length="433" mass="47703">MGIAPGIPSVPRHYDDIHIVFSTDCSDYQNWQSLLFFYSAARAGQKGPVTRLASGCSEAQMAELRDVHALMPQRHRVHFTPDFSLDARTGLRYPYYNKPRALRHWLAHAAPPVAEAVVALLDPDMAMLRPLRPYVDDDPETFPRRRGGPGQPPVRGVEPWITEGHPAGQLYALGGAWAKWPDLATIVGSTTSPALSVPLDQAAKHYPVGPPYLAHVRDMAALADKWVEFVARTYEGHPGILSEMYAFCIAAAHLRLPHHVIRSYMVSDPNNRDEDAPWALVEALSDEDVCRALGPPLDALPASAPIPTLPVVAHYCHVFRAGLYMFGKRRRGLHGVFACDAQYLAEPPPHAGALRVKVHPPDRVEQVTRRTAVRNAFMVCALTRLLNEALLDFRQARCGAEEFAAGLSRVRPLTDLSPAVLADAERWAAEGAS</sequence>
<comment type="caution">
    <text evidence="1">The sequence shown here is derived from an EMBL/GenBank/DDBJ whole genome shotgun (WGS) entry which is preliminary data.</text>
</comment>
<evidence type="ECO:0000313" key="1">
    <source>
        <dbReference type="EMBL" id="KAG5180176.1"/>
    </source>
</evidence>
<accession>A0A836CDP3</accession>
<dbReference type="PANTHER" id="PTHR31485">
    <property type="entry name" value="PEPTIDYL SERINE ALPHA-GALACTOSYLTRANSFERASE"/>
    <property type="match status" value="1"/>
</dbReference>
<dbReference type="PANTHER" id="PTHR31485:SF7">
    <property type="entry name" value="PEPTIDYL SERINE ALPHA-GALACTOSYLTRANSFERASE"/>
    <property type="match status" value="1"/>
</dbReference>